<feature type="transmembrane region" description="Helical" evidence="1">
    <location>
        <begin position="52"/>
        <end position="69"/>
    </location>
</feature>
<feature type="transmembrane region" description="Helical" evidence="1">
    <location>
        <begin position="184"/>
        <end position="206"/>
    </location>
</feature>
<name>E2ZAI3_9FIRM</name>
<feature type="transmembrane region" description="Helical" evidence="1">
    <location>
        <begin position="115"/>
        <end position="134"/>
    </location>
</feature>
<evidence type="ECO:0000313" key="3">
    <source>
        <dbReference type="Proteomes" id="UP000003195"/>
    </source>
</evidence>
<evidence type="ECO:0000313" key="2">
    <source>
        <dbReference type="EMBL" id="EFQ04694.1"/>
    </source>
</evidence>
<evidence type="ECO:0000256" key="1">
    <source>
        <dbReference type="SAM" id="Phobius"/>
    </source>
</evidence>
<sequence>MANIQIIPAGRAVHFIGMRLYHQTMIAPSFYIIYFSHVIIGIPYDPVKVRKTDVTTITYGIMSSMYLVSKGVTLMSQRHRDHIHDSKQDLHLQIGIFLWTLILALLLLCEFFFSLPLYGMVATAFILIISSLFFKVKYKDFYTYRDRGQRTQCAVIALYISLLFTGTCLYLYSRSTELTWDYGLVFLFGFLFFTNMAYQTLSRTMVVGNKRMPRRYEK</sequence>
<organism evidence="2 3">
    <name type="scientific">Megasphaera micronuciformis F0359</name>
    <dbReference type="NCBI Taxonomy" id="706434"/>
    <lineage>
        <taxon>Bacteria</taxon>
        <taxon>Bacillati</taxon>
        <taxon>Bacillota</taxon>
        <taxon>Negativicutes</taxon>
        <taxon>Veillonellales</taxon>
        <taxon>Veillonellaceae</taxon>
        <taxon>Megasphaera</taxon>
    </lineage>
</organism>
<protein>
    <submittedName>
        <fullName evidence="2">Uncharacterized protein</fullName>
    </submittedName>
</protein>
<keyword evidence="1" id="KW-0812">Transmembrane</keyword>
<keyword evidence="1" id="KW-1133">Transmembrane helix</keyword>
<accession>E2ZAI3</accession>
<dbReference type="eggNOG" id="ENOG503417M">
    <property type="taxonomic scope" value="Bacteria"/>
</dbReference>
<reference evidence="2 3" key="1">
    <citation type="submission" date="2010-08" db="EMBL/GenBank/DDBJ databases">
        <authorList>
            <person name="Weinstock G."/>
            <person name="Sodergren E."/>
            <person name="Clifton S."/>
            <person name="Fulton L."/>
            <person name="Fulton B."/>
            <person name="Courtney L."/>
            <person name="Fronick C."/>
            <person name="Harrison M."/>
            <person name="Strong C."/>
            <person name="Farmer C."/>
            <person name="Delahaunty K."/>
            <person name="Markovic C."/>
            <person name="Hall O."/>
            <person name="Minx P."/>
            <person name="Tomlinson C."/>
            <person name="Mitreva M."/>
            <person name="Hou S."/>
            <person name="Chen J."/>
            <person name="Wollam A."/>
            <person name="Pepin K.H."/>
            <person name="Johnson M."/>
            <person name="Bhonagiri V."/>
            <person name="Zhang X."/>
            <person name="Suruliraj S."/>
            <person name="Warren W."/>
            <person name="Chinwalla A."/>
            <person name="Mardis E.R."/>
            <person name="Wilson R.K."/>
        </authorList>
    </citation>
    <scope>NUCLEOTIDE SEQUENCE [LARGE SCALE GENOMIC DNA]</scope>
    <source>
        <strain evidence="2 3">F0359</strain>
    </source>
</reference>
<dbReference type="STRING" id="706434.HMPREF9429_00440"/>
<feature type="transmembrane region" description="Helical" evidence="1">
    <location>
        <begin position="90"/>
        <end position="109"/>
    </location>
</feature>
<keyword evidence="1" id="KW-0472">Membrane</keyword>
<dbReference type="AlphaFoldDB" id="E2ZAI3"/>
<proteinExistence type="predicted"/>
<dbReference type="EMBL" id="AECS01000011">
    <property type="protein sequence ID" value="EFQ04694.1"/>
    <property type="molecule type" value="Genomic_DNA"/>
</dbReference>
<feature type="transmembrane region" description="Helical" evidence="1">
    <location>
        <begin position="20"/>
        <end position="40"/>
    </location>
</feature>
<comment type="caution">
    <text evidence="2">The sequence shown here is derived from an EMBL/GenBank/DDBJ whole genome shotgun (WGS) entry which is preliminary data.</text>
</comment>
<gene>
    <name evidence="2" type="ORF">HMPREF9429_00440</name>
</gene>
<keyword evidence="3" id="KW-1185">Reference proteome</keyword>
<dbReference type="HOGENOM" id="CLU_1265698_0_0_9"/>
<dbReference type="Proteomes" id="UP000003195">
    <property type="component" value="Unassembled WGS sequence"/>
</dbReference>
<feature type="transmembrane region" description="Helical" evidence="1">
    <location>
        <begin position="154"/>
        <end position="172"/>
    </location>
</feature>